<dbReference type="Proteomes" id="UP000000702">
    <property type="component" value="Unassembled WGS sequence"/>
</dbReference>
<evidence type="ECO:0000259" key="11">
    <source>
        <dbReference type="Pfam" id="PF13206"/>
    </source>
</evidence>
<dbReference type="AlphaFoldDB" id="F9WD09"/>
<evidence type="ECO:0000256" key="3">
    <source>
        <dbReference type="ARBA" id="ARBA00022475"/>
    </source>
</evidence>
<keyword evidence="13" id="KW-1185">Reference proteome</keyword>
<proteinExistence type="predicted"/>
<keyword evidence="4" id="KW-0336">GPI-anchor</keyword>
<feature type="compositionally biased region" description="Basic and acidic residues" evidence="9">
    <location>
        <begin position="269"/>
        <end position="284"/>
    </location>
</feature>
<evidence type="ECO:0000256" key="4">
    <source>
        <dbReference type="ARBA" id="ARBA00022622"/>
    </source>
</evidence>
<comment type="subcellular location">
    <subcellularLocation>
        <location evidence="2">Cell membrane</location>
        <topology evidence="2">Lipid-anchor</topology>
        <topology evidence="2">GPI-anchor</topology>
    </subcellularLocation>
</comment>
<reference evidence="13" key="1">
    <citation type="submission" date="2011-07" db="EMBL/GenBank/DDBJ databases">
        <title>Divergent evolution of antigenic variation in African trypanosomes.</title>
        <authorList>
            <person name="Jackson A.P."/>
            <person name="Berry A."/>
            <person name="Allison H.C."/>
            <person name="Burton P."/>
            <person name="Anderson J."/>
            <person name="Aslett M."/>
            <person name="Brown R."/>
            <person name="Corton N."/>
            <person name="Harris D."/>
            <person name="Hauser H."/>
            <person name="Gamble J."/>
            <person name="Gilderthorp R."/>
            <person name="McQuillan J."/>
            <person name="Quail M.A."/>
            <person name="Sanders M."/>
            <person name="Van Tonder A."/>
            <person name="Ginger M.L."/>
            <person name="Donelson J.E."/>
            <person name="Field M.C."/>
            <person name="Barry J.D."/>
            <person name="Berriman M."/>
            <person name="Hertz-Fowler C."/>
        </authorList>
    </citation>
    <scope>NUCLEOTIDE SEQUENCE [LARGE SCALE GENOMIC DNA]</scope>
    <source>
        <strain evidence="13">IL3000</strain>
    </source>
</reference>
<evidence type="ECO:0000256" key="7">
    <source>
        <dbReference type="ARBA" id="ARBA00023180"/>
    </source>
</evidence>
<sequence>MKLKCLILVVMCLVVRAEESGKKDHNGDAHNALCALLKAAVTKWGNGGQDLSEPLKKALGRTLFGNERGGDVTSLKGDLPEDYKNEEGKLPLRFTWCGRPLEGATEKKNAWWPGHSAPHDLVCLCTTGKTGYPFNDVGSGSGTDTKLCGQPKEALGGGSDGWASSGGTIQQINATWVNITQKCLEAAKNGKNLKDALGDFLKKLKKAPREKYPERYQLGEGTSDEYACGGGGTICVMYYNDTTVTQQQHAIPWWTELEEAINNQAYTEQEQKKSEEKPKKEGQNQHHTQKHENTQPQQAPRTAALKQATPDKQGAEQENPENISNPIATLEDTSGTVIIPPCIWFLNALLFI</sequence>
<keyword evidence="6" id="KW-0472">Membrane</keyword>
<dbReference type="GO" id="GO:0098552">
    <property type="term" value="C:side of membrane"/>
    <property type="evidence" value="ECO:0007669"/>
    <property type="project" value="UniProtKB-KW"/>
</dbReference>
<gene>
    <name evidence="12" type="ORF">TCIL3000_0_05820</name>
</gene>
<feature type="signal peptide" evidence="10">
    <location>
        <begin position="1"/>
        <end position="17"/>
    </location>
</feature>
<reference evidence="12 13" key="2">
    <citation type="journal article" date="2012" name="Proc. Natl. Acad. Sci. U.S.A.">
        <title>Antigenic diversity is generated by distinct evolutionary mechanisms in African trypanosome species.</title>
        <authorList>
            <person name="Jackson A.P."/>
            <person name="Berry A."/>
            <person name="Aslett M."/>
            <person name="Allison H.C."/>
            <person name="Burton P."/>
            <person name="Vavrova-Anderson J."/>
            <person name="Brown R."/>
            <person name="Browne H."/>
            <person name="Corton N."/>
            <person name="Hauser H."/>
            <person name="Gamble J."/>
            <person name="Gilderthorp R."/>
            <person name="Marcello L."/>
            <person name="McQuillan J."/>
            <person name="Otto T.D."/>
            <person name="Quail M.A."/>
            <person name="Sanders M.J."/>
            <person name="van Tonder A."/>
            <person name="Ginger M.L."/>
            <person name="Field M.C."/>
            <person name="Barry J.D."/>
            <person name="Hertz-Fowler C."/>
            <person name="Berriman M."/>
        </authorList>
    </citation>
    <scope>NUCLEOTIDE SEQUENCE [LARGE SCALE GENOMIC DNA]</scope>
    <source>
        <strain evidence="12 13">IL3000</strain>
    </source>
</reference>
<keyword evidence="5 10" id="KW-0732">Signal</keyword>
<name>F9WD09_TRYCI</name>
<comment type="function">
    <text evidence="1">VSG forms a coat on the surface of the parasite. The trypanosome evades the immune response of the host by expressing a series of antigenically distinct VSGs from an estimated 1000 VSG genes.</text>
</comment>
<dbReference type="EMBL" id="CAEQ01001799">
    <property type="protein sequence ID" value="CCD15157.1"/>
    <property type="molecule type" value="Genomic_DNA"/>
</dbReference>
<keyword evidence="8" id="KW-0449">Lipoprotein</keyword>
<evidence type="ECO:0000256" key="5">
    <source>
        <dbReference type="ARBA" id="ARBA00022729"/>
    </source>
</evidence>
<keyword evidence="3" id="KW-1003">Cell membrane</keyword>
<protein>
    <submittedName>
        <fullName evidence="12">Variant surface glycoprotein</fullName>
    </submittedName>
</protein>
<dbReference type="GO" id="GO:0005886">
    <property type="term" value="C:plasma membrane"/>
    <property type="evidence" value="ECO:0007669"/>
    <property type="project" value="UniProtKB-SubCell"/>
</dbReference>
<feature type="chain" id="PRO_5003388997" evidence="10">
    <location>
        <begin position="18"/>
        <end position="352"/>
    </location>
</feature>
<evidence type="ECO:0000256" key="6">
    <source>
        <dbReference type="ARBA" id="ARBA00023136"/>
    </source>
</evidence>
<evidence type="ECO:0000313" key="13">
    <source>
        <dbReference type="Proteomes" id="UP000000702"/>
    </source>
</evidence>
<evidence type="ECO:0000256" key="2">
    <source>
        <dbReference type="ARBA" id="ARBA00004609"/>
    </source>
</evidence>
<feature type="domain" description="Trypanosome variant surface glycoprotein B-type N-terminal" evidence="11">
    <location>
        <begin position="50"/>
        <end position="277"/>
    </location>
</feature>
<evidence type="ECO:0000256" key="8">
    <source>
        <dbReference type="ARBA" id="ARBA00023288"/>
    </source>
</evidence>
<evidence type="ECO:0000256" key="10">
    <source>
        <dbReference type="SAM" id="SignalP"/>
    </source>
</evidence>
<dbReference type="VEuPathDB" id="TriTrypDB:TcIL3000_0_05820"/>
<keyword evidence="7" id="KW-0325">Glycoprotein</keyword>
<evidence type="ECO:0000256" key="9">
    <source>
        <dbReference type="SAM" id="MobiDB-lite"/>
    </source>
</evidence>
<feature type="region of interest" description="Disordered" evidence="9">
    <location>
        <begin position="267"/>
        <end position="327"/>
    </location>
</feature>
<evidence type="ECO:0000313" key="12">
    <source>
        <dbReference type="EMBL" id="CCD15157.1"/>
    </source>
</evidence>
<dbReference type="Pfam" id="PF13206">
    <property type="entry name" value="VSG_B"/>
    <property type="match status" value="1"/>
</dbReference>
<accession>F9WD09</accession>
<dbReference type="InterPro" id="IPR025932">
    <property type="entry name" value="Trypano_VSG_B_N_dom"/>
</dbReference>
<comment type="caution">
    <text evidence="12">The sequence shown here is derived from an EMBL/GenBank/DDBJ whole genome shotgun (WGS) entry which is preliminary data.</text>
</comment>
<evidence type="ECO:0000256" key="1">
    <source>
        <dbReference type="ARBA" id="ARBA00002523"/>
    </source>
</evidence>
<organism evidence="12 13">
    <name type="scientific">Trypanosoma congolense (strain IL3000)</name>
    <dbReference type="NCBI Taxonomy" id="1068625"/>
    <lineage>
        <taxon>Eukaryota</taxon>
        <taxon>Discoba</taxon>
        <taxon>Euglenozoa</taxon>
        <taxon>Kinetoplastea</taxon>
        <taxon>Metakinetoplastina</taxon>
        <taxon>Trypanosomatida</taxon>
        <taxon>Trypanosomatidae</taxon>
        <taxon>Trypanosoma</taxon>
        <taxon>Nannomonas</taxon>
    </lineage>
</organism>